<dbReference type="RefSeq" id="XP_027337838.1">
    <property type="nucleotide sequence ID" value="XM_027482037.1"/>
</dbReference>
<feature type="region of interest" description="Disordered" evidence="1">
    <location>
        <begin position="1"/>
        <end position="33"/>
    </location>
</feature>
<reference evidence="2" key="1">
    <citation type="journal article" date="2019" name="Toxins">
        <title>Detection of Abrin-Like and Prepropulchellin-Like Toxin Genes and Transcripts Using Whole Genome Sequencing and Full-Length Transcript Sequencing of Abrus precatorius.</title>
        <authorList>
            <person name="Hovde B.T."/>
            <person name="Daligault H.E."/>
            <person name="Hanschen E.R."/>
            <person name="Kunde Y.A."/>
            <person name="Johnson M.B."/>
            <person name="Starkenburg S.R."/>
            <person name="Johnson S.L."/>
        </authorList>
    </citation>
    <scope>NUCLEOTIDE SEQUENCE [LARGE SCALE GENOMIC DNA]</scope>
</reference>
<dbReference type="Proteomes" id="UP000694853">
    <property type="component" value="Unplaced"/>
</dbReference>
<keyword evidence="2" id="KW-1185">Reference proteome</keyword>
<organism evidence="2 3">
    <name type="scientific">Abrus precatorius</name>
    <name type="common">Indian licorice</name>
    <name type="synonym">Glycine abrus</name>
    <dbReference type="NCBI Taxonomy" id="3816"/>
    <lineage>
        <taxon>Eukaryota</taxon>
        <taxon>Viridiplantae</taxon>
        <taxon>Streptophyta</taxon>
        <taxon>Embryophyta</taxon>
        <taxon>Tracheophyta</taxon>
        <taxon>Spermatophyta</taxon>
        <taxon>Magnoliopsida</taxon>
        <taxon>eudicotyledons</taxon>
        <taxon>Gunneridae</taxon>
        <taxon>Pentapetalae</taxon>
        <taxon>rosids</taxon>
        <taxon>fabids</taxon>
        <taxon>Fabales</taxon>
        <taxon>Fabaceae</taxon>
        <taxon>Papilionoideae</taxon>
        <taxon>50 kb inversion clade</taxon>
        <taxon>NPAAA clade</taxon>
        <taxon>indigoferoid/millettioid clade</taxon>
        <taxon>Abreae</taxon>
        <taxon>Abrus</taxon>
    </lineage>
</organism>
<accession>A0A8B8K448</accession>
<sequence>MSTVKSSHDAVYTCPAPVSSRNEGNLEKNDGTFDDDFSGLDTFGDLTSTPFPMFLIQSVSPPSPSRARSLSPSRRCNSKYHPISMNFVSHIAEGSQGHRKVSSQAISPQGAQKETCIMKSNKVKKPTLGTMQERIRKPQAINHLLSKERVLSTT</sequence>
<name>A0A8B8K448_ABRPR</name>
<gene>
    <name evidence="3" type="primary">LOC113851529</name>
</gene>
<reference evidence="3" key="2">
    <citation type="submission" date="2025-08" db="UniProtKB">
        <authorList>
            <consortium name="RefSeq"/>
        </authorList>
    </citation>
    <scope>IDENTIFICATION</scope>
    <source>
        <tissue evidence="3">Young leaves</tissue>
    </source>
</reference>
<protein>
    <submittedName>
        <fullName evidence="3">Uncharacterized protein LOC113851529</fullName>
    </submittedName>
</protein>
<proteinExistence type="predicted"/>
<evidence type="ECO:0000256" key="1">
    <source>
        <dbReference type="SAM" id="MobiDB-lite"/>
    </source>
</evidence>
<dbReference type="KEGG" id="aprc:113851529"/>
<evidence type="ECO:0000313" key="3">
    <source>
        <dbReference type="RefSeq" id="XP_027337838.1"/>
    </source>
</evidence>
<dbReference type="AlphaFoldDB" id="A0A8B8K448"/>
<dbReference type="GeneID" id="113851529"/>
<evidence type="ECO:0000313" key="2">
    <source>
        <dbReference type="Proteomes" id="UP000694853"/>
    </source>
</evidence>